<dbReference type="AlphaFoldDB" id="A0A848KIS6"/>
<feature type="transmembrane region" description="Helical" evidence="1">
    <location>
        <begin position="440"/>
        <end position="465"/>
    </location>
</feature>
<feature type="transmembrane region" description="Helical" evidence="1">
    <location>
        <begin position="355"/>
        <end position="376"/>
    </location>
</feature>
<feature type="transmembrane region" description="Helical" evidence="1">
    <location>
        <begin position="95"/>
        <end position="114"/>
    </location>
</feature>
<organism evidence="2 3">
    <name type="scientific">Antrihabitans stalactiti</name>
    <dbReference type="NCBI Taxonomy" id="2584121"/>
    <lineage>
        <taxon>Bacteria</taxon>
        <taxon>Bacillati</taxon>
        <taxon>Actinomycetota</taxon>
        <taxon>Actinomycetes</taxon>
        <taxon>Mycobacteriales</taxon>
        <taxon>Nocardiaceae</taxon>
        <taxon>Antrihabitans</taxon>
    </lineage>
</organism>
<keyword evidence="1" id="KW-0472">Membrane</keyword>
<dbReference type="EMBL" id="VCQU01000008">
    <property type="protein sequence ID" value="NMN97706.1"/>
    <property type="molecule type" value="Genomic_DNA"/>
</dbReference>
<comment type="caution">
    <text evidence="2">The sequence shown here is derived from an EMBL/GenBank/DDBJ whole genome shotgun (WGS) entry which is preliminary data.</text>
</comment>
<feature type="transmembrane region" description="Helical" evidence="1">
    <location>
        <begin position="34"/>
        <end position="53"/>
    </location>
</feature>
<feature type="transmembrane region" description="Helical" evidence="1">
    <location>
        <begin position="173"/>
        <end position="194"/>
    </location>
</feature>
<reference evidence="2 3" key="1">
    <citation type="submission" date="2019-05" db="EMBL/GenBank/DDBJ databases">
        <authorList>
            <person name="Lee S.D."/>
        </authorList>
    </citation>
    <scope>NUCLEOTIDE SEQUENCE [LARGE SCALE GENOMIC DNA]</scope>
    <source>
        <strain evidence="2 3">YC2-7</strain>
    </source>
</reference>
<feature type="transmembrane region" description="Helical" evidence="1">
    <location>
        <begin position="307"/>
        <end position="325"/>
    </location>
</feature>
<dbReference type="Proteomes" id="UP000535543">
    <property type="component" value="Unassembled WGS sequence"/>
</dbReference>
<reference evidence="2 3" key="2">
    <citation type="submission" date="2020-06" db="EMBL/GenBank/DDBJ databases">
        <title>Antribacter stalactiti gen. nov., sp. nov., a new member of the family Nacardiaceae isolated from a cave.</title>
        <authorList>
            <person name="Kim I.S."/>
        </authorList>
    </citation>
    <scope>NUCLEOTIDE SEQUENCE [LARGE SCALE GENOMIC DNA]</scope>
    <source>
        <strain evidence="2 3">YC2-7</strain>
    </source>
</reference>
<dbReference type="RefSeq" id="WP_169590782.1">
    <property type="nucleotide sequence ID" value="NZ_VCQU01000008.1"/>
</dbReference>
<proteinExistence type="predicted"/>
<keyword evidence="1" id="KW-0812">Transmembrane</keyword>
<feature type="transmembrane region" description="Helical" evidence="1">
    <location>
        <begin position="143"/>
        <end position="167"/>
    </location>
</feature>
<feature type="transmembrane region" description="Helical" evidence="1">
    <location>
        <begin position="206"/>
        <end position="228"/>
    </location>
</feature>
<accession>A0A848KIS6</accession>
<evidence type="ECO:0000313" key="3">
    <source>
        <dbReference type="Proteomes" id="UP000535543"/>
    </source>
</evidence>
<keyword evidence="3" id="KW-1185">Reference proteome</keyword>
<keyword evidence="1" id="KW-1133">Transmembrane helix</keyword>
<evidence type="ECO:0000313" key="2">
    <source>
        <dbReference type="EMBL" id="NMN97706.1"/>
    </source>
</evidence>
<gene>
    <name evidence="2" type="ORF">FGL95_21965</name>
</gene>
<feature type="transmembrane region" description="Helical" evidence="1">
    <location>
        <begin position="248"/>
        <end position="269"/>
    </location>
</feature>
<feature type="transmembrane region" description="Helical" evidence="1">
    <location>
        <begin position="517"/>
        <end position="536"/>
    </location>
</feature>
<name>A0A848KIS6_9NOCA</name>
<sequence length="542" mass="55549">MSTATATRPVAVPSSTNFTGTLYQLRLFLRRDRIVLPLWTLVIGFLLPITYVGSIEAVYPSEADRVQFAVSTAASPAQIAMYGPIFSSSLGSVTIWKAGALYTIIALAVILTVIRHTRAEEESGRAELVESGAIGRHSGLTAALLLTIGASLATGGVATICLLSGGLPVAGSIAFGGALAASGIVFAGVAGVAAQLSPGARTARGIALAVLGTTYALRAVGDAGSGQLSWLSPQGWSLLVRPYADERWWVFILPLVTSVVLVVAAYALLSRRDVGAGLIAERPGAPTASASLSGALGLAWRMHRGTLIAWTAGLTLYGLLMGSVAEGIGGQIGDSQAVVDIIERAGGPHSLELSFIGFGFTMLGYAAAAFAISAALRLYSEEGAQRGESVLSGAVGRVQWATSHLVFAVLGPAVAIAIAGLAAGFAYGSAVGDVGGQLPAVLGAALVQLPAVWLLAAVTVALFGLLPRYTPIAWAVLVAFVVLLVVGSVASFPQLILDLEPFGHLPKLPGGNFDVVPVAWLLVLDAALIAAGLVGFRQRDLR</sequence>
<feature type="transmembrane region" description="Helical" evidence="1">
    <location>
        <begin position="405"/>
        <end position="428"/>
    </location>
</feature>
<protein>
    <submittedName>
        <fullName evidence="2">ABC transporter permease</fullName>
    </submittedName>
</protein>
<evidence type="ECO:0000256" key="1">
    <source>
        <dbReference type="SAM" id="Phobius"/>
    </source>
</evidence>
<feature type="transmembrane region" description="Helical" evidence="1">
    <location>
        <begin position="472"/>
        <end position="497"/>
    </location>
</feature>